<feature type="non-terminal residue" evidence="2">
    <location>
        <position position="372"/>
    </location>
</feature>
<gene>
    <name evidence="2" type="ORF">K7432_016957</name>
</gene>
<evidence type="ECO:0000256" key="1">
    <source>
        <dbReference type="SAM" id="MobiDB-lite"/>
    </source>
</evidence>
<dbReference type="EMBL" id="JASJQH010003190">
    <property type="protein sequence ID" value="KAK9759740.1"/>
    <property type="molecule type" value="Genomic_DNA"/>
</dbReference>
<keyword evidence="3" id="KW-1185">Reference proteome</keyword>
<proteinExistence type="predicted"/>
<accession>A0ABR2WE14</accession>
<protein>
    <submittedName>
        <fullName evidence="2">Uncharacterized protein</fullName>
    </submittedName>
</protein>
<comment type="caution">
    <text evidence="2">The sequence shown here is derived from an EMBL/GenBank/DDBJ whole genome shotgun (WGS) entry which is preliminary data.</text>
</comment>
<feature type="compositionally biased region" description="Basic and acidic residues" evidence="1">
    <location>
        <begin position="49"/>
        <end position="58"/>
    </location>
</feature>
<evidence type="ECO:0000313" key="2">
    <source>
        <dbReference type="EMBL" id="KAK9759740.1"/>
    </source>
</evidence>
<dbReference type="Proteomes" id="UP001479436">
    <property type="component" value="Unassembled WGS sequence"/>
</dbReference>
<reference evidence="2 3" key="1">
    <citation type="submission" date="2023-04" db="EMBL/GenBank/DDBJ databases">
        <title>Genome of Basidiobolus ranarum AG-B5.</title>
        <authorList>
            <person name="Stajich J.E."/>
            <person name="Carter-House D."/>
            <person name="Gryganskyi A."/>
        </authorList>
    </citation>
    <scope>NUCLEOTIDE SEQUENCE [LARGE SCALE GENOMIC DNA]</scope>
    <source>
        <strain evidence="2 3">AG-B5</strain>
    </source>
</reference>
<sequence length="372" mass="43148">MNRDIHIPRDEGHAIFKRTLDCVGNTVYSFPSKLRRVDNCSSSPSRPSRVLESDDHTRSSSIDTSWMNLGGWNETNIYEDEIIHCGKIEKYNDYKSPIDSCLDNSKAPIQNSLVRESISKNSPSTLDKENEYSEKWCFLNQKELNKLASQPEQPVLYDPFDSSDWKNRSSYQSSQVSSYPGILSDNRVETNSCELWFEETEMTEPPTKLSNQNHADTLKYEQHQNSAMSVNQQEKKPSHSPNPFTQEIWEIKDSQGDRNNSINGESAENHFVSNNFTWLSANETEHCKFKANPKPSNLNLFQNEEPYNQYSSGKNPDRKWSIYHEKDSEPYHQNTNLAYKSRGRAKRNIRGRGFKYQKCHCIHERCNEEASF</sequence>
<evidence type="ECO:0000313" key="3">
    <source>
        <dbReference type="Proteomes" id="UP001479436"/>
    </source>
</evidence>
<feature type="region of interest" description="Disordered" evidence="1">
    <location>
        <begin position="39"/>
        <end position="61"/>
    </location>
</feature>
<name>A0ABR2WE14_9FUNG</name>
<organism evidence="2 3">
    <name type="scientific">Basidiobolus ranarum</name>
    <dbReference type="NCBI Taxonomy" id="34480"/>
    <lineage>
        <taxon>Eukaryota</taxon>
        <taxon>Fungi</taxon>
        <taxon>Fungi incertae sedis</taxon>
        <taxon>Zoopagomycota</taxon>
        <taxon>Entomophthoromycotina</taxon>
        <taxon>Basidiobolomycetes</taxon>
        <taxon>Basidiobolales</taxon>
        <taxon>Basidiobolaceae</taxon>
        <taxon>Basidiobolus</taxon>
    </lineage>
</organism>